<accession>A0A1Z5R4D9</accession>
<dbReference type="AlphaFoldDB" id="A0A1Z5R4D9"/>
<organism evidence="3 4">
    <name type="scientific">Sorghum bicolor</name>
    <name type="common">Sorghum</name>
    <name type="synonym">Sorghum vulgare</name>
    <dbReference type="NCBI Taxonomy" id="4558"/>
    <lineage>
        <taxon>Eukaryota</taxon>
        <taxon>Viridiplantae</taxon>
        <taxon>Streptophyta</taxon>
        <taxon>Embryophyta</taxon>
        <taxon>Tracheophyta</taxon>
        <taxon>Spermatophyta</taxon>
        <taxon>Magnoliopsida</taxon>
        <taxon>Liliopsida</taxon>
        <taxon>Poales</taxon>
        <taxon>Poaceae</taxon>
        <taxon>PACMAD clade</taxon>
        <taxon>Panicoideae</taxon>
        <taxon>Andropogonodae</taxon>
        <taxon>Andropogoneae</taxon>
        <taxon>Sorghinae</taxon>
        <taxon>Sorghum</taxon>
    </lineage>
</organism>
<reference evidence="4" key="3">
    <citation type="journal article" date="2018" name="Plant J.">
        <title>The Sorghum bicolor reference genome: improved assembly, gene annotations, a transcriptome atlas, and signatures of genome organization.</title>
        <authorList>
            <person name="McCormick R.F."/>
            <person name="Truong S.K."/>
            <person name="Sreedasyam A."/>
            <person name="Jenkins J."/>
            <person name="Shu S."/>
            <person name="Sims D."/>
            <person name="Kennedy M."/>
            <person name="Amirebrahimi M."/>
            <person name="Weers B.D."/>
            <person name="McKinley B."/>
            <person name="Mattison A."/>
            <person name="Morishige D.T."/>
            <person name="Grimwood J."/>
            <person name="Schmutz J."/>
            <person name="Mullet J.E."/>
        </authorList>
    </citation>
    <scope>NUCLEOTIDE SEQUENCE [LARGE SCALE GENOMIC DNA]</scope>
    <source>
        <strain evidence="4">cv. BTx623</strain>
    </source>
</reference>
<evidence type="ECO:0000313" key="3">
    <source>
        <dbReference type="EMBL" id="OQU78642.1"/>
    </source>
</evidence>
<keyword evidence="4" id="KW-1185">Reference proteome</keyword>
<evidence type="ECO:0000313" key="4">
    <source>
        <dbReference type="Proteomes" id="UP000000768"/>
    </source>
</evidence>
<protein>
    <recommendedName>
        <fullName evidence="2">APS kinase domain-containing protein</fullName>
    </recommendedName>
</protein>
<dbReference type="EMBL" id="CM000767">
    <property type="protein sequence ID" value="OQU78642.1"/>
    <property type="molecule type" value="Genomic_DNA"/>
</dbReference>
<dbReference type="Pfam" id="PF01583">
    <property type="entry name" value="APS_kinase"/>
    <property type="match status" value="1"/>
</dbReference>
<dbReference type="InParanoid" id="A0A1Z5R4D9"/>
<dbReference type="InterPro" id="IPR059117">
    <property type="entry name" value="APS_kinase_dom"/>
</dbReference>
<feature type="domain" description="APS kinase" evidence="2">
    <location>
        <begin position="16"/>
        <end position="54"/>
    </location>
</feature>
<gene>
    <name evidence="3" type="ORF">SORBI_3008G016850</name>
</gene>
<reference evidence="3" key="2">
    <citation type="submission" date="2017-02" db="EMBL/GenBank/DDBJ databases">
        <title>WGS assembly of Sorghum bicolor.</title>
        <authorList>
            <person name="Paterson A."/>
            <person name="Mullet J."/>
            <person name="Bowers J."/>
            <person name="Bruggmann R."/>
            <person name="Dubchak I."/>
            <person name="Grimwood J."/>
            <person name="Gundlach H."/>
            <person name="Haberer G."/>
            <person name="Hellsten U."/>
            <person name="Mitros T."/>
            <person name="Poliakov A."/>
            <person name="Schmutz J."/>
            <person name="Spannagl M."/>
            <person name="Tang H."/>
            <person name="Wang X."/>
            <person name="Wicker T."/>
            <person name="Bharti A."/>
            <person name="Chapman J."/>
            <person name="Feltus F."/>
            <person name="Gowik U."/>
            <person name="Grigoriev I."/>
            <person name="Lyons E."/>
            <person name="Maher C."/>
            <person name="Martis M."/>
            <person name="Narechania A."/>
            <person name="Otillar R."/>
            <person name="Penning B."/>
            <person name="Salamov A."/>
            <person name="Wang Y."/>
            <person name="Zhang L."/>
            <person name="Carpita N."/>
            <person name="Freeling M."/>
            <person name="Gingle A."/>
            <person name="Hash C."/>
            <person name="Keller B."/>
            <person name="Klein P."/>
            <person name="Kresovich S."/>
            <person name="Mccann M."/>
            <person name="Ming R."/>
            <person name="Peterson D."/>
            <person name="Rahman M."/>
            <person name="Ware D."/>
            <person name="Westhoff P."/>
            <person name="Mayer K."/>
            <person name="Messing J."/>
            <person name="Sims D."/>
            <person name="Jenkins J."/>
            <person name="Shu S."/>
            <person name="Rokhsar D."/>
        </authorList>
    </citation>
    <scope>NUCLEOTIDE SEQUENCE</scope>
</reference>
<keyword evidence="1" id="KW-0808">Transferase</keyword>
<dbReference type="Gramene" id="OQU78641">
    <property type="protein sequence ID" value="OQU78641"/>
    <property type="gene ID" value="SORBI_3008G016850"/>
</dbReference>
<proteinExistence type="predicted"/>
<dbReference type="Proteomes" id="UP000000768">
    <property type="component" value="Chromosome 8"/>
</dbReference>
<dbReference type="EMBL" id="CM000767">
    <property type="protein sequence ID" value="OQU78641.1"/>
    <property type="molecule type" value="Genomic_DNA"/>
</dbReference>
<reference evidence="3 4" key="1">
    <citation type="journal article" date="2009" name="Nature">
        <title>The Sorghum bicolor genome and the diversification of grasses.</title>
        <authorList>
            <person name="Paterson A.H."/>
            <person name="Bowers J.E."/>
            <person name="Bruggmann R."/>
            <person name="Dubchak I."/>
            <person name="Grimwood J."/>
            <person name="Gundlach H."/>
            <person name="Haberer G."/>
            <person name="Hellsten U."/>
            <person name="Mitros T."/>
            <person name="Poliakov A."/>
            <person name="Schmutz J."/>
            <person name="Spannagl M."/>
            <person name="Tang H."/>
            <person name="Wang X."/>
            <person name="Wicker T."/>
            <person name="Bharti A.K."/>
            <person name="Chapman J."/>
            <person name="Feltus F.A."/>
            <person name="Gowik U."/>
            <person name="Grigoriev I.V."/>
            <person name="Lyons E."/>
            <person name="Maher C.A."/>
            <person name="Martis M."/>
            <person name="Narechania A."/>
            <person name="Otillar R.P."/>
            <person name="Penning B.W."/>
            <person name="Salamov A.A."/>
            <person name="Wang Y."/>
            <person name="Zhang L."/>
            <person name="Carpita N.C."/>
            <person name="Freeling M."/>
            <person name="Gingle A.R."/>
            <person name="Hash C.T."/>
            <person name="Keller B."/>
            <person name="Klein P."/>
            <person name="Kresovich S."/>
            <person name="McCann M.C."/>
            <person name="Ming R."/>
            <person name="Peterson D.G."/>
            <person name="Mehboob-ur-Rahman"/>
            <person name="Ware D."/>
            <person name="Westhoff P."/>
            <person name="Mayer K.F."/>
            <person name="Messing J."/>
            <person name="Rokhsar D.S."/>
        </authorList>
    </citation>
    <scope>NUCLEOTIDE SEQUENCE [LARGE SCALE GENOMIC DNA]</scope>
    <source>
        <strain evidence="4">cv. BTx623</strain>
    </source>
</reference>
<sequence length="58" mass="6610">MVIIKLSPNFFAVFGHLVDQGKSTLAWILGRELHTRDKLTYVLDCDNLRHGLNKSSCH</sequence>
<evidence type="ECO:0000259" key="2">
    <source>
        <dbReference type="Pfam" id="PF01583"/>
    </source>
</evidence>
<name>A0A1Z5R4D9_SORBI</name>
<evidence type="ECO:0000256" key="1">
    <source>
        <dbReference type="ARBA" id="ARBA00022679"/>
    </source>
</evidence>
<dbReference type="InterPro" id="IPR027417">
    <property type="entry name" value="P-loop_NTPase"/>
</dbReference>
<dbReference type="STRING" id="4558.A0A1Z5R4D9"/>
<dbReference type="Gene3D" id="3.40.50.300">
    <property type="entry name" value="P-loop containing nucleotide triphosphate hydrolases"/>
    <property type="match status" value="1"/>
</dbReference>
<dbReference type="Gramene" id="OQU78642">
    <property type="protein sequence ID" value="OQU78642"/>
    <property type="gene ID" value="SORBI_3008G016850"/>
</dbReference>